<reference evidence="3 4" key="1">
    <citation type="submission" date="2024-03" db="EMBL/GenBank/DDBJ databases">
        <title>Novel species of the genus Variovorax.</title>
        <authorList>
            <person name="Liu Q."/>
            <person name="Xin Y.-H."/>
        </authorList>
    </citation>
    <scope>NUCLEOTIDE SEQUENCE [LARGE SCALE GENOMIC DNA]</scope>
    <source>
        <strain evidence="3 4">KACC 18501</strain>
    </source>
</reference>
<evidence type="ECO:0000259" key="2">
    <source>
        <dbReference type="Pfam" id="PF00441"/>
    </source>
</evidence>
<dbReference type="Gene3D" id="1.20.140.10">
    <property type="entry name" value="Butyryl-CoA Dehydrogenase, subunit A, domain 3"/>
    <property type="match status" value="1"/>
</dbReference>
<evidence type="ECO:0000313" key="3">
    <source>
        <dbReference type="EMBL" id="MEJ8824974.1"/>
    </source>
</evidence>
<sequence length="55" mass="5925">MGGLERFYRDVRAFRIHKGTSQVHQIGIGKALLRNAAQAEPASRGGQLFSASATP</sequence>
<evidence type="ECO:0000256" key="1">
    <source>
        <dbReference type="ARBA" id="ARBA00022630"/>
    </source>
</evidence>
<feature type="domain" description="Acyl-CoA dehydrogenase/oxidase C-terminal" evidence="2">
    <location>
        <begin position="3"/>
        <end position="32"/>
    </location>
</feature>
<dbReference type="SUPFAM" id="SSF47203">
    <property type="entry name" value="Acyl-CoA dehydrogenase C-terminal domain-like"/>
    <property type="match status" value="1"/>
</dbReference>
<keyword evidence="4" id="KW-1185">Reference proteome</keyword>
<dbReference type="InterPro" id="IPR009075">
    <property type="entry name" value="AcylCo_DH/oxidase_C"/>
</dbReference>
<dbReference type="EMBL" id="JBBKZV010000018">
    <property type="protein sequence ID" value="MEJ8824974.1"/>
    <property type="molecule type" value="Genomic_DNA"/>
</dbReference>
<organism evidence="3 4">
    <name type="scientific">Variovorax humicola</name>
    <dbReference type="NCBI Taxonomy" id="1769758"/>
    <lineage>
        <taxon>Bacteria</taxon>
        <taxon>Pseudomonadati</taxon>
        <taxon>Pseudomonadota</taxon>
        <taxon>Betaproteobacteria</taxon>
        <taxon>Burkholderiales</taxon>
        <taxon>Comamonadaceae</taxon>
        <taxon>Variovorax</taxon>
    </lineage>
</organism>
<keyword evidence="1" id="KW-0285">Flavoprotein</keyword>
<proteinExistence type="predicted"/>
<comment type="caution">
    <text evidence="3">The sequence shown here is derived from an EMBL/GenBank/DDBJ whole genome shotgun (WGS) entry which is preliminary data.</text>
</comment>
<gene>
    <name evidence="3" type="ORF">WKW80_23590</name>
</gene>
<dbReference type="Pfam" id="PF00441">
    <property type="entry name" value="Acyl-CoA_dh_1"/>
    <property type="match status" value="1"/>
</dbReference>
<name>A0ABU8W604_9BURK</name>
<evidence type="ECO:0000313" key="4">
    <source>
        <dbReference type="Proteomes" id="UP001363010"/>
    </source>
</evidence>
<accession>A0ABU8W604</accession>
<dbReference type="RefSeq" id="WP_340366001.1">
    <property type="nucleotide sequence ID" value="NZ_JBBKZV010000018.1"/>
</dbReference>
<dbReference type="InterPro" id="IPR036250">
    <property type="entry name" value="AcylCo_DH-like_C"/>
</dbReference>
<dbReference type="Proteomes" id="UP001363010">
    <property type="component" value="Unassembled WGS sequence"/>
</dbReference>
<protein>
    <submittedName>
        <fullName evidence="3">Acyl-CoA dehydrogenase family protein</fullName>
    </submittedName>
</protein>